<evidence type="ECO:0000313" key="3">
    <source>
        <dbReference type="Proteomes" id="UP000247555"/>
    </source>
</evidence>
<proteinExistence type="predicted"/>
<dbReference type="PROSITE" id="PS51186">
    <property type="entry name" value="GNAT"/>
    <property type="match status" value="1"/>
</dbReference>
<dbReference type="OrthoDB" id="9805924at2"/>
<reference evidence="2 3" key="1">
    <citation type="submission" date="2018-05" db="EMBL/GenBank/DDBJ databases">
        <title>Genomic Encyclopedia of Type Strains, Phase IV (KMG-IV): sequencing the most valuable type-strain genomes for metagenomic binning, comparative biology and taxonomic classification.</title>
        <authorList>
            <person name="Goeker M."/>
        </authorList>
    </citation>
    <scope>NUCLEOTIDE SEQUENCE [LARGE SCALE GENOMIC DNA]</scope>
    <source>
        <strain evidence="2 3">DSM 29661</strain>
    </source>
</reference>
<keyword evidence="2" id="KW-0808">Transferase</keyword>
<protein>
    <submittedName>
        <fullName evidence="2">Acetyltransferase (GNAT) family protein</fullName>
    </submittedName>
</protein>
<evidence type="ECO:0000313" key="2">
    <source>
        <dbReference type="EMBL" id="PXX78438.1"/>
    </source>
</evidence>
<dbReference type="RefSeq" id="WP_158281789.1">
    <property type="nucleotide sequence ID" value="NZ_QJKI01000011.1"/>
</dbReference>
<keyword evidence="3" id="KW-1185">Reference proteome</keyword>
<sequence length="316" mass="35889">MQKSDDIRVYEAQRTDVPRIKELIRIENDEPGITETYLDWWYFQAPGSRPSVVIAENGQNQLVGMTTMRNFPLWHRGQVVQMAMPQKVLTAESVRGKGLFGRLYRAAEAVNAGQNVVNFLAFPNLVARPIYLAKFSYVVGQSPDIWLIPLPMGALRPRVKLHERFDRAVLAAAAGQKVENTFVKDAEYLIWRYEQNPLEKPVYKVGLYRGDTLVGYAVLATTVKRGILLACLMDMFCLPGEDMRPLVGQVKRAAASLGAYALLTLEHPQLVCFRDTWMTYTVKNRFNFIVKGQDAQWAEDLAGRRFGFTFGDLDFI</sequence>
<accession>A0A318KNX2</accession>
<feature type="domain" description="N-acetyltransferase" evidence="1">
    <location>
        <begin position="7"/>
        <end position="157"/>
    </location>
</feature>
<dbReference type="InterPro" id="IPR016181">
    <property type="entry name" value="Acyl_CoA_acyltransferase"/>
</dbReference>
<dbReference type="Proteomes" id="UP000247555">
    <property type="component" value="Unassembled WGS sequence"/>
</dbReference>
<gene>
    <name evidence="2" type="ORF">DFR34_11172</name>
</gene>
<dbReference type="AlphaFoldDB" id="A0A318KNX2"/>
<organism evidence="2 3">
    <name type="scientific">Rivihabitans pingtungensis</name>
    <dbReference type="NCBI Taxonomy" id="1054498"/>
    <lineage>
        <taxon>Bacteria</taxon>
        <taxon>Pseudomonadati</taxon>
        <taxon>Pseudomonadota</taxon>
        <taxon>Betaproteobacteria</taxon>
        <taxon>Neisseriales</taxon>
        <taxon>Aquaspirillaceae</taxon>
        <taxon>Rivihabitans</taxon>
    </lineage>
</organism>
<name>A0A318KNX2_9NEIS</name>
<dbReference type="SUPFAM" id="SSF55729">
    <property type="entry name" value="Acyl-CoA N-acyltransferases (Nat)"/>
    <property type="match status" value="1"/>
</dbReference>
<dbReference type="GO" id="GO:0016747">
    <property type="term" value="F:acyltransferase activity, transferring groups other than amino-acyl groups"/>
    <property type="evidence" value="ECO:0007669"/>
    <property type="project" value="InterPro"/>
</dbReference>
<dbReference type="InterPro" id="IPR000182">
    <property type="entry name" value="GNAT_dom"/>
</dbReference>
<comment type="caution">
    <text evidence="2">The sequence shown here is derived from an EMBL/GenBank/DDBJ whole genome shotgun (WGS) entry which is preliminary data.</text>
</comment>
<evidence type="ECO:0000259" key="1">
    <source>
        <dbReference type="PROSITE" id="PS51186"/>
    </source>
</evidence>
<dbReference type="EMBL" id="QJKI01000011">
    <property type="protein sequence ID" value="PXX78438.1"/>
    <property type="molecule type" value="Genomic_DNA"/>
</dbReference>
<dbReference type="Gene3D" id="3.40.630.30">
    <property type="match status" value="1"/>
</dbReference>